<dbReference type="Pfam" id="PF20712">
    <property type="entry name" value="CyanoTRADDas_TM"/>
    <property type="match status" value="1"/>
</dbReference>
<comment type="caution">
    <text evidence="4">The sequence shown here is derived from an EMBL/GenBank/DDBJ whole genome shotgun (WGS) entry which is preliminary data.</text>
</comment>
<dbReference type="EMBL" id="JADQTO010000055">
    <property type="protein sequence ID" value="MBG0569143.1"/>
    <property type="molecule type" value="Genomic_DNA"/>
</dbReference>
<dbReference type="RefSeq" id="WP_196420888.1">
    <property type="nucleotide sequence ID" value="NZ_JADQTO010000055.1"/>
</dbReference>
<feature type="region of interest" description="Disordered" evidence="1">
    <location>
        <begin position="359"/>
        <end position="380"/>
    </location>
</feature>
<evidence type="ECO:0000256" key="1">
    <source>
        <dbReference type="SAM" id="MobiDB-lite"/>
    </source>
</evidence>
<gene>
    <name evidence="4" type="ORF">I4J89_47820</name>
</gene>
<evidence type="ECO:0000259" key="3">
    <source>
        <dbReference type="Pfam" id="PF20712"/>
    </source>
</evidence>
<reference evidence="4" key="1">
    <citation type="submission" date="2020-11" db="EMBL/GenBank/DDBJ databases">
        <title>Isolation and identification of active actinomycetes.</title>
        <authorList>
            <person name="Sun X."/>
        </authorList>
    </citation>
    <scope>NUCLEOTIDE SEQUENCE</scope>
    <source>
        <strain evidence="4">NEAU-A11</strain>
    </source>
</reference>
<dbReference type="InterPro" id="IPR048567">
    <property type="entry name" value="CyanoTRADDas_TM"/>
</dbReference>
<accession>A0A931G2J7</accession>
<evidence type="ECO:0000313" key="5">
    <source>
        <dbReference type="Proteomes" id="UP000598146"/>
    </source>
</evidence>
<feature type="transmembrane region" description="Helical" evidence="2">
    <location>
        <begin position="179"/>
        <end position="203"/>
    </location>
</feature>
<feature type="transmembrane region" description="Helical" evidence="2">
    <location>
        <begin position="289"/>
        <end position="310"/>
    </location>
</feature>
<feature type="transmembrane region" description="Helical" evidence="2">
    <location>
        <begin position="254"/>
        <end position="277"/>
    </location>
</feature>
<name>A0A931G2J7_9ACTN</name>
<keyword evidence="2" id="KW-0812">Transmembrane</keyword>
<proteinExistence type="predicted"/>
<feature type="domain" description="Cyanobacterial TRADD-N associated 2 transmembrane" evidence="3">
    <location>
        <begin position="247"/>
        <end position="317"/>
    </location>
</feature>
<organism evidence="4 5">
    <name type="scientific">Actinoplanes aureus</name>
    <dbReference type="NCBI Taxonomy" id="2792083"/>
    <lineage>
        <taxon>Bacteria</taxon>
        <taxon>Bacillati</taxon>
        <taxon>Actinomycetota</taxon>
        <taxon>Actinomycetes</taxon>
        <taxon>Micromonosporales</taxon>
        <taxon>Micromonosporaceae</taxon>
        <taxon>Actinoplanes</taxon>
    </lineage>
</organism>
<keyword evidence="2" id="KW-1133">Transmembrane helix</keyword>
<sequence length="380" mass="42606">MDELREKLKKKLSKFRLSTLVKFRLGSRYVIDGIDVTAKKIEFRIFATPLSVAPRPSLVWDLSTTAIRRGEPSSAWIFKADGAAEALRRWVKRALKSRDDAIWARLISSWVPGEGVELSLQSSNALEAETRNEVDLLRRRYAAIHTRMPLALLAAAVTSLVAVIAWVRPLFEDSRPGQWTIAVPLTIGAILLWIAPFPLLLGARRLEQEMQSKENSLDLVNLLNDDEKRAFRLFQIDNLEVRRYYEQALRQRRLIFYVGILCIIAGFASIFAAFRLITAESQEQISEKIVVASLGAVGGILANFVGLIFLRMFSSVVQSMVDFHKRLVATHHVVFGNLLVAKIQDAEVRDSTLSQIAQELSRSSMADDPPKPEEPASGPA</sequence>
<evidence type="ECO:0000256" key="2">
    <source>
        <dbReference type="SAM" id="Phobius"/>
    </source>
</evidence>
<dbReference type="Proteomes" id="UP000598146">
    <property type="component" value="Unassembled WGS sequence"/>
</dbReference>
<feature type="transmembrane region" description="Helical" evidence="2">
    <location>
        <begin position="148"/>
        <end position="167"/>
    </location>
</feature>
<dbReference type="AlphaFoldDB" id="A0A931G2J7"/>
<evidence type="ECO:0000313" key="4">
    <source>
        <dbReference type="EMBL" id="MBG0569143.1"/>
    </source>
</evidence>
<protein>
    <recommendedName>
        <fullName evidence="3">Cyanobacterial TRADD-N associated 2 transmembrane domain-containing protein</fullName>
    </recommendedName>
</protein>
<keyword evidence="2" id="KW-0472">Membrane</keyword>
<keyword evidence="5" id="KW-1185">Reference proteome</keyword>